<organism evidence="1 2">
    <name type="scientific">Flagellimonas meridianipacifica</name>
    <dbReference type="NCBI Taxonomy" id="1080225"/>
    <lineage>
        <taxon>Bacteria</taxon>
        <taxon>Pseudomonadati</taxon>
        <taxon>Bacteroidota</taxon>
        <taxon>Flavobacteriia</taxon>
        <taxon>Flavobacteriales</taxon>
        <taxon>Flavobacteriaceae</taxon>
        <taxon>Flagellimonas</taxon>
    </lineage>
</organism>
<evidence type="ECO:0000313" key="1">
    <source>
        <dbReference type="EMBL" id="PRX56870.1"/>
    </source>
</evidence>
<gene>
    <name evidence="1" type="ORF">CLV81_0869</name>
</gene>
<sequence length="49" mass="5701">MILVLSFYLRVDCAYIYFALFWQANLVFALQASQTCQTNTMGAKQKIEF</sequence>
<name>A0A2T0MH18_9FLAO</name>
<dbReference type="EMBL" id="PVYX01000001">
    <property type="protein sequence ID" value="PRX56870.1"/>
    <property type="molecule type" value="Genomic_DNA"/>
</dbReference>
<comment type="caution">
    <text evidence="1">The sequence shown here is derived from an EMBL/GenBank/DDBJ whole genome shotgun (WGS) entry which is preliminary data.</text>
</comment>
<protein>
    <submittedName>
        <fullName evidence="1">Uncharacterized protein</fullName>
    </submittedName>
</protein>
<reference evidence="1 2" key="1">
    <citation type="submission" date="2018-03" db="EMBL/GenBank/DDBJ databases">
        <title>Genomic Encyclopedia of Archaeal and Bacterial Type Strains, Phase II (KMG-II): from individual species to whole genera.</title>
        <authorList>
            <person name="Goeker M."/>
        </authorList>
    </citation>
    <scope>NUCLEOTIDE SEQUENCE [LARGE SCALE GENOMIC DNA]</scope>
    <source>
        <strain evidence="1 2">DSM 25027</strain>
    </source>
</reference>
<evidence type="ECO:0000313" key="2">
    <source>
        <dbReference type="Proteomes" id="UP000237640"/>
    </source>
</evidence>
<dbReference type="AlphaFoldDB" id="A0A2T0MH18"/>
<keyword evidence="2" id="KW-1185">Reference proteome</keyword>
<proteinExistence type="predicted"/>
<dbReference type="Proteomes" id="UP000237640">
    <property type="component" value="Unassembled WGS sequence"/>
</dbReference>
<accession>A0A2T0MH18</accession>